<feature type="transmembrane region" description="Helical" evidence="6">
    <location>
        <begin position="145"/>
        <end position="164"/>
    </location>
</feature>
<comment type="caution">
    <text evidence="8">The sequence shown here is derived from an EMBL/GenBank/DDBJ whole genome shotgun (WGS) entry which is preliminary data.</text>
</comment>
<gene>
    <name evidence="8" type="ORF">CCMP2556_LOCUS47996</name>
</gene>
<evidence type="ECO:0000259" key="7">
    <source>
        <dbReference type="Pfam" id="PF00892"/>
    </source>
</evidence>
<evidence type="ECO:0000256" key="5">
    <source>
        <dbReference type="SAM" id="Coils"/>
    </source>
</evidence>
<evidence type="ECO:0000256" key="4">
    <source>
        <dbReference type="ARBA" id="ARBA00023136"/>
    </source>
</evidence>
<evidence type="ECO:0000313" key="8">
    <source>
        <dbReference type="EMBL" id="CAK9101848.1"/>
    </source>
</evidence>
<name>A0ABP0RNE0_9DINO</name>
<accession>A0ABP0RNE0</accession>
<evidence type="ECO:0000256" key="6">
    <source>
        <dbReference type="SAM" id="Phobius"/>
    </source>
</evidence>
<keyword evidence="3 6" id="KW-1133">Transmembrane helix</keyword>
<feature type="transmembrane region" description="Helical" evidence="6">
    <location>
        <begin position="117"/>
        <end position="139"/>
    </location>
</feature>
<evidence type="ECO:0000256" key="1">
    <source>
        <dbReference type="ARBA" id="ARBA00004141"/>
    </source>
</evidence>
<proteinExistence type="predicted"/>
<sequence>MAFCSTQYASGVACICFVAVLWTFATVLKQLIFSDLNYNEPLVLTYVCNACYAVHFPLHGLLRMTKVVSPIPWRRAEAEGSVKNGEVREAMRGGLIIAPLWFAAQWTYSAGVASTSVTASTVISTTSVVWTLLASILFLKEKVTVVKVLGIICCMAGNAATLLGSDKPDQKGQFSGDLLCIVAAMLYAAYTTVLSRIVQPDFSMAILFGVIGVAILVIGAPLVFSLKQEALRRMTPEIFGLLIFNGIFDNVLSQFCWAKAVQWTSPTTATVGLSLTIPLSILADLVRQKHLTPWTYLAALLVLSGFVAAVAKLERELLEKEDELNEIRLLISTCCLGKQILVQQKWFDMAIHEKDSTRLGGWIFGDEADKSQIVTKARRLQLGNRIACLIEGEEDVASKESAFWAFGADVFKLTFRTRRRDALWFPKSVIAEGRNALFAAAALWELQLGQRYLYYVFVDADADVDDWTAGWQDFVDFLFDWEPAVGLPELFDYSQVLGEYRQSDSSDVRSVLNFDHTVVAVHSDASHWLLPYVIDLDDDCQWVSQWRFSSLANALFPENTLLTHKLVVKNPHHASYSKSRCLELMLSVTDELREDTDFKSCFVEPSNKALVVDGMPRLTAYLPWFSPRKRDTQMNYSEPPQMKSCDQEPVVQAMNEDETYSWCRGCPISVAFAVLQTIVTSRPFVFTAWLKLANLLAVAAATREDLVVSHVALTVAGRLLWCAGGVKGSEINPEELNQFWEGHRQLGIHLAPTGETIEELEDLIMSMGEGVVYNSVRAALSPFEATPEVKPAMISEENLRTLVNIVKYCNEPEAARKLEGTLRSKESSFEAQLAKKDQEIDMKNHELRERENELRKKDHEIETLKKQVRSLQDQVIIDRQHVEEMRNTNCALLQERQVRERELQEKSEELTKFLLDLDVAQLFSACSSRAPFTPKQG</sequence>
<feature type="coiled-coil region" evidence="5">
    <location>
        <begin position="303"/>
        <end position="330"/>
    </location>
</feature>
<organism evidence="8 9">
    <name type="scientific">Durusdinium trenchii</name>
    <dbReference type="NCBI Taxonomy" id="1381693"/>
    <lineage>
        <taxon>Eukaryota</taxon>
        <taxon>Sar</taxon>
        <taxon>Alveolata</taxon>
        <taxon>Dinophyceae</taxon>
        <taxon>Suessiales</taxon>
        <taxon>Symbiodiniaceae</taxon>
        <taxon>Durusdinium</taxon>
    </lineage>
</organism>
<dbReference type="SUPFAM" id="SSF103481">
    <property type="entry name" value="Multidrug resistance efflux transporter EmrE"/>
    <property type="match status" value="2"/>
</dbReference>
<dbReference type="InterPro" id="IPR037185">
    <property type="entry name" value="EmrE-like"/>
</dbReference>
<dbReference type="Proteomes" id="UP001642484">
    <property type="component" value="Unassembled WGS sequence"/>
</dbReference>
<dbReference type="InterPro" id="IPR000620">
    <property type="entry name" value="EamA_dom"/>
</dbReference>
<evidence type="ECO:0000313" key="9">
    <source>
        <dbReference type="Proteomes" id="UP001642484"/>
    </source>
</evidence>
<feature type="domain" description="EamA" evidence="7">
    <location>
        <begin position="175"/>
        <end position="307"/>
    </location>
</feature>
<reference evidence="8 9" key="1">
    <citation type="submission" date="2024-02" db="EMBL/GenBank/DDBJ databases">
        <authorList>
            <person name="Chen Y."/>
            <person name="Shah S."/>
            <person name="Dougan E. K."/>
            <person name="Thang M."/>
            <person name="Chan C."/>
        </authorList>
    </citation>
    <scope>NUCLEOTIDE SEQUENCE [LARGE SCALE GENOMIC DNA]</scope>
</reference>
<comment type="subcellular location">
    <subcellularLocation>
        <location evidence="1">Membrane</location>
        <topology evidence="1">Multi-pass membrane protein</topology>
    </subcellularLocation>
</comment>
<feature type="transmembrane region" description="Helical" evidence="6">
    <location>
        <begin position="294"/>
        <end position="311"/>
    </location>
</feature>
<dbReference type="PANTHER" id="PTHR23051">
    <property type="entry name" value="SOLUTE CARRIER FAMILY 35, MEMBER F5"/>
    <property type="match status" value="1"/>
</dbReference>
<feature type="transmembrane region" description="Helical" evidence="6">
    <location>
        <begin position="6"/>
        <end position="28"/>
    </location>
</feature>
<evidence type="ECO:0000256" key="3">
    <source>
        <dbReference type="ARBA" id="ARBA00022989"/>
    </source>
</evidence>
<keyword evidence="5" id="KW-0175">Coiled coil</keyword>
<keyword evidence="9" id="KW-1185">Reference proteome</keyword>
<keyword evidence="2 6" id="KW-0812">Transmembrane</keyword>
<feature type="domain" description="EamA" evidence="7">
    <location>
        <begin position="10"/>
        <end position="158"/>
    </location>
</feature>
<keyword evidence="4 6" id="KW-0472">Membrane</keyword>
<feature type="transmembrane region" description="Helical" evidence="6">
    <location>
        <begin position="204"/>
        <end position="226"/>
    </location>
</feature>
<dbReference type="EMBL" id="CAXAMN010026273">
    <property type="protein sequence ID" value="CAK9101848.1"/>
    <property type="molecule type" value="Genomic_DNA"/>
</dbReference>
<feature type="transmembrane region" description="Helical" evidence="6">
    <location>
        <begin position="263"/>
        <end position="282"/>
    </location>
</feature>
<feature type="coiled-coil region" evidence="5">
    <location>
        <begin position="833"/>
        <end position="874"/>
    </location>
</feature>
<evidence type="ECO:0000256" key="2">
    <source>
        <dbReference type="ARBA" id="ARBA00022692"/>
    </source>
</evidence>
<feature type="transmembrane region" description="Helical" evidence="6">
    <location>
        <begin position="176"/>
        <end position="198"/>
    </location>
</feature>
<feature type="transmembrane region" description="Helical" evidence="6">
    <location>
        <begin position="238"/>
        <end position="257"/>
    </location>
</feature>
<dbReference type="PANTHER" id="PTHR23051:SF0">
    <property type="entry name" value="SOLUTE CARRIER FAMILY 35 MEMBER F5"/>
    <property type="match status" value="1"/>
</dbReference>
<protein>
    <recommendedName>
        <fullName evidence="7">EamA domain-containing protein</fullName>
    </recommendedName>
</protein>
<dbReference type="Pfam" id="PF00892">
    <property type="entry name" value="EamA"/>
    <property type="match status" value="2"/>
</dbReference>